<dbReference type="Gramene" id="FCD_00000122-RA">
    <property type="protein sequence ID" value="FCD_00000122-RA:cds"/>
    <property type="gene ID" value="FCD_00000122"/>
</dbReference>
<dbReference type="InterPro" id="IPR001841">
    <property type="entry name" value="Znf_RING"/>
</dbReference>
<evidence type="ECO:0000313" key="6">
    <source>
        <dbReference type="EMBL" id="GMN50150.1"/>
    </source>
</evidence>
<dbReference type="PROSITE" id="PS00028">
    <property type="entry name" value="ZINC_FINGER_C2H2_1"/>
    <property type="match status" value="1"/>
</dbReference>
<dbReference type="PANTHER" id="PTHR45969">
    <property type="entry name" value="RING ZINC FINGER PROTEIN-RELATED"/>
    <property type="match status" value="1"/>
</dbReference>
<dbReference type="Pfam" id="PF13639">
    <property type="entry name" value="zf-RING_2"/>
    <property type="match status" value="1"/>
</dbReference>
<dbReference type="GO" id="GO:0061630">
    <property type="term" value="F:ubiquitin protein ligase activity"/>
    <property type="evidence" value="ECO:0007669"/>
    <property type="project" value="TreeGrafter"/>
</dbReference>
<comment type="caution">
    <text evidence="6">The sequence shown here is derived from an EMBL/GenBank/DDBJ whole genome shotgun (WGS) entry which is preliminary data.</text>
</comment>
<evidence type="ECO:0000256" key="4">
    <source>
        <dbReference type="PROSITE-ProRule" id="PRU00175"/>
    </source>
</evidence>
<dbReference type="Gene3D" id="3.30.40.10">
    <property type="entry name" value="Zinc/RING finger domain, C3HC4 (zinc finger)"/>
    <property type="match status" value="1"/>
</dbReference>
<evidence type="ECO:0000259" key="5">
    <source>
        <dbReference type="PROSITE" id="PS50089"/>
    </source>
</evidence>
<dbReference type="GO" id="GO:0016567">
    <property type="term" value="P:protein ubiquitination"/>
    <property type="evidence" value="ECO:0007669"/>
    <property type="project" value="TreeGrafter"/>
</dbReference>
<reference evidence="6" key="1">
    <citation type="submission" date="2023-07" db="EMBL/GenBank/DDBJ databases">
        <title>draft genome sequence of fig (Ficus carica).</title>
        <authorList>
            <person name="Takahashi T."/>
            <person name="Nishimura K."/>
        </authorList>
    </citation>
    <scope>NUCLEOTIDE SEQUENCE</scope>
</reference>
<dbReference type="InterPro" id="IPR013087">
    <property type="entry name" value="Znf_C2H2_type"/>
</dbReference>
<dbReference type="PROSITE" id="PS50089">
    <property type="entry name" value="ZF_RING_2"/>
    <property type="match status" value="1"/>
</dbReference>
<dbReference type="EMBL" id="BTGU01000033">
    <property type="protein sequence ID" value="GMN50150.1"/>
    <property type="molecule type" value="Genomic_DNA"/>
</dbReference>
<dbReference type="PANTHER" id="PTHR45969:SF9">
    <property type="entry name" value="RING-TYPE DOMAIN-CONTAINING PROTEIN"/>
    <property type="match status" value="1"/>
</dbReference>
<dbReference type="Proteomes" id="UP001187192">
    <property type="component" value="Unassembled WGS sequence"/>
</dbReference>
<keyword evidence="1" id="KW-0479">Metal-binding</keyword>
<keyword evidence="3" id="KW-0862">Zinc</keyword>
<keyword evidence="2 4" id="KW-0863">Zinc-finger</keyword>
<evidence type="ECO:0000313" key="7">
    <source>
        <dbReference type="Proteomes" id="UP001187192"/>
    </source>
</evidence>
<name>A0AA88AD69_FICCA</name>
<keyword evidence="7" id="KW-1185">Reference proteome</keyword>
<evidence type="ECO:0000256" key="3">
    <source>
        <dbReference type="ARBA" id="ARBA00022833"/>
    </source>
</evidence>
<accession>A0AA88AD69</accession>
<evidence type="ECO:0000256" key="1">
    <source>
        <dbReference type="ARBA" id="ARBA00022723"/>
    </source>
</evidence>
<dbReference type="SUPFAM" id="SSF57850">
    <property type="entry name" value="RING/U-box"/>
    <property type="match status" value="1"/>
</dbReference>
<dbReference type="InterPro" id="IPR013083">
    <property type="entry name" value="Znf_RING/FYVE/PHD"/>
</dbReference>
<dbReference type="GO" id="GO:0008270">
    <property type="term" value="F:zinc ion binding"/>
    <property type="evidence" value="ECO:0007669"/>
    <property type="project" value="UniProtKB-KW"/>
</dbReference>
<evidence type="ECO:0000256" key="2">
    <source>
        <dbReference type="ARBA" id="ARBA00022771"/>
    </source>
</evidence>
<proteinExistence type="predicted"/>
<protein>
    <recommendedName>
        <fullName evidence="5">RING-type domain-containing protein</fullName>
    </recommendedName>
</protein>
<dbReference type="SMART" id="SM00184">
    <property type="entry name" value="RING"/>
    <property type="match status" value="1"/>
</dbReference>
<sequence>MICLVVSQSNFGVATIVFYTCIWIPLLQLKNALSSLFGLVFFITFPPPLPATSSSATATATATSTEPGLPVCRFVDLHNHGGCGTRRTGQITEETCSICLAEFEEQDVVSQLSKCGHVFHMSCIEKWLDCNHFTCPLCRSSFLDNVCANSHEKPLHEINPYTPSYLGFSWH</sequence>
<dbReference type="AlphaFoldDB" id="A0AA88AD69"/>
<organism evidence="6 7">
    <name type="scientific">Ficus carica</name>
    <name type="common">Common fig</name>
    <dbReference type="NCBI Taxonomy" id="3494"/>
    <lineage>
        <taxon>Eukaryota</taxon>
        <taxon>Viridiplantae</taxon>
        <taxon>Streptophyta</taxon>
        <taxon>Embryophyta</taxon>
        <taxon>Tracheophyta</taxon>
        <taxon>Spermatophyta</taxon>
        <taxon>Magnoliopsida</taxon>
        <taxon>eudicotyledons</taxon>
        <taxon>Gunneridae</taxon>
        <taxon>Pentapetalae</taxon>
        <taxon>rosids</taxon>
        <taxon>fabids</taxon>
        <taxon>Rosales</taxon>
        <taxon>Moraceae</taxon>
        <taxon>Ficeae</taxon>
        <taxon>Ficus</taxon>
    </lineage>
</organism>
<gene>
    <name evidence="6" type="ORF">TIFTF001_019312</name>
</gene>
<feature type="domain" description="RING-type" evidence="5">
    <location>
        <begin position="96"/>
        <end position="139"/>
    </location>
</feature>